<dbReference type="Proteomes" id="UP001377567">
    <property type="component" value="Unassembled WGS sequence"/>
</dbReference>
<reference evidence="2 3" key="1">
    <citation type="journal article" date="2023" name="Elife">
        <title>Identification of key yeast species and microbe-microbe interactions impacting larval growth of Drosophila in the wild.</title>
        <authorList>
            <person name="Mure A."/>
            <person name="Sugiura Y."/>
            <person name="Maeda R."/>
            <person name="Honda K."/>
            <person name="Sakurai N."/>
            <person name="Takahashi Y."/>
            <person name="Watada M."/>
            <person name="Katoh T."/>
            <person name="Gotoh A."/>
            <person name="Gotoh Y."/>
            <person name="Taniguchi I."/>
            <person name="Nakamura K."/>
            <person name="Hayashi T."/>
            <person name="Katayama T."/>
            <person name="Uemura T."/>
            <person name="Hattori Y."/>
        </authorList>
    </citation>
    <scope>NUCLEOTIDE SEQUENCE [LARGE SCALE GENOMIC DNA]</scope>
    <source>
        <strain evidence="2 3">KH-74</strain>
    </source>
</reference>
<sequence>MNAELEKLYKKETKIAPAVAPRSKGAVLVETEDILRVVYDVYTTAQDTNSADVMVNLLFLHGSGMNRSIWEYYAAYLPKYIGSDKNRSIHKIVTMDQVTHGDSAELNRSQLGVNFDWADGARDACRVAEAEFMPKRSPKCINIVIGHSMGGFQALCCGVLSPFMFDQIIVIEPVVYVPHVDNEEGVTIVPPKFHKALLSKMDDTFECMDDFKTFMNTRSFYRNSHPEIVERMTNFEAVALPNGRVRAKISKEQNIICYLTLDPTAKWLIGSLPYIKTPVYGIVGGVSTWCPPENQQLLVSRLPEYHQDFIPKGDHLVNLEDPESCLQKITGYISDYISKIDLDSGTSTHDPPITSDSHRKRLFARKFSQFENERVKDGDIILAKL</sequence>
<evidence type="ECO:0000313" key="3">
    <source>
        <dbReference type="Proteomes" id="UP001377567"/>
    </source>
</evidence>
<dbReference type="EMBL" id="BTGD01000001">
    <property type="protein sequence ID" value="GMM53410.1"/>
    <property type="molecule type" value="Genomic_DNA"/>
</dbReference>
<keyword evidence="3" id="KW-1185">Reference proteome</keyword>
<organism evidence="2 3">
    <name type="scientific">Maudiozyma humilis</name>
    <name type="common">Sour dough yeast</name>
    <name type="synonym">Kazachstania humilis</name>
    <dbReference type="NCBI Taxonomy" id="51915"/>
    <lineage>
        <taxon>Eukaryota</taxon>
        <taxon>Fungi</taxon>
        <taxon>Dikarya</taxon>
        <taxon>Ascomycota</taxon>
        <taxon>Saccharomycotina</taxon>
        <taxon>Saccharomycetes</taxon>
        <taxon>Saccharomycetales</taxon>
        <taxon>Saccharomycetaceae</taxon>
        <taxon>Maudiozyma</taxon>
    </lineage>
</organism>
<dbReference type="Gene3D" id="3.40.50.1820">
    <property type="entry name" value="alpha/beta hydrolase"/>
    <property type="match status" value="1"/>
</dbReference>
<feature type="domain" description="AB hydrolase-1" evidence="1">
    <location>
        <begin position="57"/>
        <end position="323"/>
    </location>
</feature>
<accession>A0AAV5RPI6</accession>
<dbReference type="SUPFAM" id="SSF53474">
    <property type="entry name" value="alpha/beta-Hydrolases"/>
    <property type="match status" value="1"/>
</dbReference>
<comment type="caution">
    <text evidence="2">The sequence shown here is derived from an EMBL/GenBank/DDBJ whole genome shotgun (WGS) entry which is preliminary data.</text>
</comment>
<dbReference type="PANTHER" id="PTHR43194:SF2">
    <property type="entry name" value="PEROXISOMAL MEMBRANE PROTEIN LPX1"/>
    <property type="match status" value="1"/>
</dbReference>
<evidence type="ECO:0000313" key="2">
    <source>
        <dbReference type="EMBL" id="GMM53410.1"/>
    </source>
</evidence>
<dbReference type="InterPro" id="IPR029058">
    <property type="entry name" value="AB_hydrolase_fold"/>
</dbReference>
<dbReference type="PANTHER" id="PTHR43194">
    <property type="entry name" value="HYDROLASE ALPHA/BETA FOLD FAMILY"/>
    <property type="match status" value="1"/>
</dbReference>
<dbReference type="Pfam" id="PF12697">
    <property type="entry name" value="Abhydrolase_6"/>
    <property type="match status" value="1"/>
</dbReference>
<proteinExistence type="predicted"/>
<gene>
    <name evidence="2" type="ORF">DAKH74_000260</name>
</gene>
<dbReference type="InterPro" id="IPR000073">
    <property type="entry name" value="AB_hydrolase_1"/>
</dbReference>
<dbReference type="AlphaFoldDB" id="A0AAV5RPI6"/>
<dbReference type="InterPro" id="IPR050228">
    <property type="entry name" value="Carboxylesterase_BioH"/>
</dbReference>
<name>A0AAV5RPI6_MAUHU</name>
<protein>
    <submittedName>
        <fullName evidence="2">Triglyceride lipase</fullName>
    </submittedName>
</protein>
<evidence type="ECO:0000259" key="1">
    <source>
        <dbReference type="Pfam" id="PF12697"/>
    </source>
</evidence>